<proteinExistence type="inferred from homology"/>
<dbReference type="GO" id="GO:0016020">
    <property type="term" value="C:membrane"/>
    <property type="evidence" value="ECO:0007669"/>
    <property type="project" value="InterPro"/>
</dbReference>
<dbReference type="STRING" id="1091494.MEALZ_2625"/>
<dbReference type="Gene3D" id="1.25.20.10">
    <property type="entry name" value="Bacterial muramidases"/>
    <property type="match status" value="1"/>
</dbReference>
<sequence>MNVQLIICLIGLLSPFSVASAMNIDDRRQAFLDAEKQIASINRGAFPKSAEALSDYPLYPLLKYQWLKNNLDRDQEIKRYLNDYSDMRYSALLRREWLKYLADGKRWQELVEHYRPTDNAELACHYQWARLKTGFRDDALREAKKLWTVGYSQPKACDALLNELMASDEFTQDMIWRRFELALRNNRVSLASYVKKLLNPNEQSAADFWLRVHQSSRMVEQSSEWQKEYRMLGSIFAYGIERLAGSDVNAALSVWDANKDRYRMSVETVDNVERKLGLSLVFDRRSGAYERLSRVNNADNVVREWRVRAALLEQNWPHVIEALSGLSEQEKNQPRWQYWLARALNETGQRERGRKVFEALAGDRSLFGFLAAEILNKAPTLSDRPLALTAEQLANFERLPAVSLVAELKSMGREQDGLRQWWYLLGRLDKQQIQIAAKVAQQWGWTQTAVFTIAKAEYWDDVGLRFPLDYLDDIKKQARQQALDPAIVLGLIRRESVFDPRARSPAGARGLMQIMPQTGRQIARKLNERWQSENSLYQPNVNVKYGTHYYKQMLDRFGGHFALAAAAYNAGPGRVDRWLPRYQTLPADIWMETIPFKETREYVAAVLGYAIIYQLIMERDSIRLGDVMKDVQPG</sequence>
<dbReference type="AlphaFoldDB" id="G4SXZ9"/>
<evidence type="ECO:0000259" key="5">
    <source>
        <dbReference type="Pfam" id="PF14718"/>
    </source>
</evidence>
<gene>
    <name evidence="6" type="ordered locus">MEALZ_2625</name>
</gene>
<feature type="domain" description="Transglycosylase SLT" evidence="4">
    <location>
        <begin position="474"/>
        <end position="586"/>
    </location>
</feature>
<dbReference type="SUPFAM" id="SSF48435">
    <property type="entry name" value="Bacterial muramidases"/>
    <property type="match status" value="1"/>
</dbReference>
<dbReference type="InterPro" id="IPR012289">
    <property type="entry name" value="Lytic_TGlycosylase_superhlx_L"/>
</dbReference>
<dbReference type="Pfam" id="PF01464">
    <property type="entry name" value="SLT"/>
    <property type="match status" value="1"/>
</dbReference>
<dbReference type="Proteomes" id="UP000008315">
    <property type="component" value="Chromosome"/>
</dbReference>
<keyword evidence="2 3" id="KW-0732">Signal</keyword>
<dbReference type="InterPro" id="IPR023346">
    <property type="entry name" value="Lysozyme-like_dom_sf"/>
</dbReference>
<dbReference type="CDD" id="cd13401">
    <property type="entry name" value="Slt70-like"/>
    <property type="match status" value="1"/>
</dbReference>
<dbReference type="RefSeq" id="WP_014149069.1">
    <property type="nucleotide sequence ID" value="NC_016112.1"/>
</dbReference>
<protein>
    <submittedName>
        <fullName evidence="6">Lytic transglycosylase catalytic</fullName>
    </submittedName>
</protein>
<dbReference type="Gene3D" id="1.10.1240.20">
    <property type="entry name" value="Lytic transglycosylase, superhelical linker domain"/>
    <property type="match status" value="1"/>
</dbReference>
<name>G4SXZ9_META2</name>
<evidence type="ECO:0000259" key="4">
    <source>
        <dbReference type="Pfam" id="PF01464"/>
    </source>
</evidence>
<feature type="chain" id="PRO_5003468217" evidence="3">
    <location>
        <begin position="20"/>
        <end position="634"/>
    </location>
</feature>
<evidence type="ECO:0000313" key="6">
    <source>
        <dbReference type="EMBL" id="CCE24300.1"/>
    </source>
</evidence>
<dbReference type="Pfam" id="PF14718">
    <property type="entry name" value="SLT_L"/>
    <property type="match status" value="1"/>
</dbReference>
<dbReference type="HOGENOM" id="CLU_019016_0_1_6"/>
<evidence type="ECO:0000313" key="7">
    <source>
        <dbReference type="Proteomes" id="UP000008315"/>
    </source>
</evidence>
<dbReference type="InterPro" id="IPR008258">
    <property type="entry name" value="Transglycosylase_SLT_dom_1"/>
</dbReference>
<dbReference type="GO" id="GO:0008933">
    <property type="term" value="F:peptidoglycan lytic transglycosylase activity"/>
    <property type="evidence" value="ECO:0007669"/>
    <property type="project" value="InterPro"/>
</dbReference>
<dbReference type="KEGG" id="mah:MEALZ_2625"/>
<dbReference type="GO" id="GO:0004553">
    <property type="term" value="F:hydrolase activity, hydrolyzing O-glycosyl compounds"/>
    <property type="evidence" value="ECO:0007669"/>
    <property type="project" value="InterPro"/>
</dbReference>
<organism evidence="6 7">
    <name type="scientific">Methylotuvimicrobium alcaliphilum (strain DSM 19304 / NCIMB 14124 / VKM B-2133 / 20Z)</name>
    <name type="common">Methylomicrobium alcaliphilum</name>
    <dbReference type="NCBI Taxonomy" id="1091494"/>
    <lineage>
        <taxon>Bacteria</taxon>
        <taxon>Pseudomonadati</taxon>
        <taxon>Pseudomonadota</taxon>
        <taxon>Gammaproteobacteria</taxon>
        <taxon>Methylococcales</taxon>
        <taxon>Methylococcaceae</taxon>
        <taxon>Methylotuvimicrobium</taxon>
    </lineage>
</organism>
<reference evidence="7" key="1">
    <citation type="journal article" date="2012" name="J. Bacteriol.">
        <title>Genome sequence of the haloalkaliphilic methanotrophic bacterium Methylomicrobium alcaliphilum 20Z.</title>
        <authorList>
            <person name="Vuilleumier S."/>
            <person name="Khmelenina V.N."/>
            <person name="Bringel F."/>
            <person name="Reshetnikov A.S."/>
            <person name="Lajus A."/>
            <person name="Mangenot S."/>
            <person name="Rouy Z."/>
            <person name="Op den Camp H.J."/>
            <person name="Jetten M.S."/>
            <person name="Dispirito A.A."/>
            <person name="Dunfield P."/>
            <person name="Klotz M.G."/>
            <person name="Semrau J.D."/>
            <person name="Stein L.Y."/>
            <person name="Barbe V."/>
            <person name="Medigue C."/>
            <person name="Trotsenko Y.A."/>
            <person name="Kalyuzhnaya M.G."/>
        </authorList>
    </citation>
    <scope>NUCLEOTIDE SEQUENCE [LARGE SCALE GENOMIC DNA]</scope>
    <source>
        <strain evidence="7">DSM 19304 / NCIMB 14124 / VKM B-2133 / 20Z</strain>
    </source>
</reference>
<keyword evidence="7" id="KW-1185">Reference proteome</keyword>
<evidence type="ECO:0000256" key="3">
    <source>
        <dbReference type="SAM" id="SignalP"/>
    </source>
</evidence>
<feature type="domain" description="Lytic transglycosylase superhelical linker" evidence="5">
    <location>
        <begin position="397"/>
        <end position="462"/>
    </location>
</feature>
<dbReference type="InterPro" id="IPR037061">
    <property type="entry name" value="Lytic_TGlycoase_superhlx_L_sf"/>
</dbReference>
<feature type="signal peptide" evidence="3">
    <location>
        <begin position="1"/>
        <end position="19"/>
    </location>
</feature>
<evidence type="ECO:0000256" key="2">
    <source>
        <dbReference type="ARBA" id="ARBA00022729"/>
    </source>
</evidence>
<accession>G4SXZ9</accession>
<dbReference type="SUPFAM" id="SSF53955">
    <property type="entry name" value="Lysozyme-like"/>
    <property type="match status" value="1"/>
</dbReference>
<dbReference type="InterPro" id="IPR008939">
    <property type="entry name" value="Lytic_TGlycosylase_superhlx_U"/>
</dbReference>
<dbReference type="PROSITE" id="PS00922">
    <property type="entry name" value="TRANSGLYCOSYLASE"/>
    <property type="match status" value="1"/>
</dbReference>
<dbReference type="InterPro" id="IPR000189">
    <property type="entry name" value="Transglyc_AS"/>
</dbReference>
<dbReference type="PANTHER" id="PTHR37423">
    <property type="entry name" value="SOLUBLE LYTIC MUREIN TRANSGLYCOSYLASE-RELATED"/>
    <property type="match status" value="1"/>
</dbReference>
<dbReference type="PANTHER" id="PTHR37423:SF5">
    <property type="entry name" value="SOLUBLE LYTIC MUREIN TRANSGLYCOSYLASE"/>
    <property type="match status" value="1"/>
</dbReference>
<comment type="similarity">
    <text evidence="1">Belongs to the transglycosylase Slt family.</text>
</comment>
<dbReference type="GO" id="GO:0000270">
    <property type="term" value="P:peptidoglycan metabolic process"/>
    <property type="evidence" value="ECO:0007669"/>
    <property type="project" value="InterPro"/>
</dbReference>
<dbReference type="Gene3D" id="1.10.530.10">
    <property type="match status" value="1"/>
</dbReference>
<dbReference type="EMBL" id="FO082060">
    <property type="protein sequence ID" value="CCE24300.1"/>
    <property type="molecule type" value="Genomic_DNA"/>
</dbReference>
<evidence type="ECO:0000256" key="1">
    <source>
        <dbReference type="ARBA" id="ARBA00007734"/>
    </source>
</evidence>
<dbReference type="GO" id="GO:0042597">
    <property type="term" value="C:periplasmic space"/>
    <property type="evidence" value="ECO:0007669"/>
    <property type="project" value="InterPro"/>
</dbReference>
<dbReference type="PATRIC" id="fig|271065.3.peg.2692"/>